<keyword evidence="4" id="KW-1185">Reference proteome</keyword>
<comment type="caution">
    <text evidence="3">The sequence shown here is derived from an EMBL/GenBank/DDBJ whole genome shotgun (WGS) entry which is preliminary data.</text>
</comment>
<dbReference type="PANTHER" id="PTHR11934:SF0">
    <property type="entry name" value="RIBOSE-5-PHOSPHATE ISOMERASE"/>
    <property type="match status" value="1"/>
</dbReference>
<dbReference type="PANTHER" id="PTHR11934">
    <property type="entry name" value="RIBOSE-5-PHOSPHATE ISOMERASE"/>
    <property type="match status" value="1"/>
</dbReference>
<feature type="active site" description="Proton acceptor" evidence="2">
    <location>
        <position position="106"/>
    </location>
</feature>
<dbReference type="InterPro" id="IPR020672">
    <property type="entry name" value="Ribose5P_isomerase_typA_subgr"/>
</dbReference>
<dbReference type="EC" id="5.3.1.6" evidence="2"/>
<dbReference type="Gene3D" id="3.30.70.260">
    <property type="match status" value="1"/>
</dbReference>
<feature type="binding site" evidence="2">
    <location>
        <begin position="28"/>
        <end position="31"/>
    </location>
    <ligand>
        <name>substrate</name>
    </ligand>
</feature>
<comment type="subunit">
    <text evidence="2">Homodimer.</text>
</comment>
<comment type="function">
    <text evidence="2">Catalyzes the reversible conversion of ribose-5-phosphate to ribulose 5-phosphate.</text>
</comment>
<dbReference type="InterPro" id="IPR004788">
    <property type="entry name" value="Ribose5P_isomerase_type_A"/>
</dbReference>
<dbReference type="Pfam" id="PF06026">
    <property type="entry name" value="Rib_5-P_isom_A"/>
    <property type="match status" value="1"/>
</dbReference>
<dbReference type="SUPFAM" id="SSF100950">
    <property type="entry name" value="NagB/RpiA/CoA transferase-like"/>
    <property type="match status" value="1"/>
</dbReference>
<comment type="similarity">
    <text evidence="2">Belongs to the ribose 5-phosphate isomerase family.</text>
</comment>
<proteinExistence type="inferred from homology"/>
<dbReference type="NCBIfam" id="TIGR00021">
    <property type="entry name" value="rpiA"/>
    <property type="match status" value="1"/>
</dbReference>
<keyword evidence="1 2" id="KW-0413">Isomerase</keyword>
<dbReference type="SUPFAM" id="SSF75445">
    <property type="entry name" value="D-ribose-5-phosphate isomerase (RpiA), lid domain"/>
    <property type="match status" value="1"/>
</dbReference>
<name>A0ABW1E9F0_9BACT</name>
<feature type="binding site" evidence="2">
    <location>
        <begin position="84"/>
        <end position="87"/>
    </location>
    <ligand>
        <name>substrate</name>
    </ligand>
</feature>
<evidence type="ECO:0000256" key="2">
    <source>
        <dbReference type="HAMAP-Rule" id="MF_00170"/>
    </source>
</evidence>
<comment type="pathway">
    <text evidence="2">Carbohydrate degradation; pentose phosphate pathway; D-ribose 5-phosphate from D-ribulose 5-phosphate (non-oxidative stage): step 1/1.</text>
</comment>
<gene>
    <name evidence="2 3" type="primary">rpiA</name>
    <name evidence="3" type="ORF">ACFPT7_01425</name>
</gene>
<dbReference type="Proteomes" id="UP001596091">
    <property type="component" value="Unassembled WGS sequence"/>
</dbReference>
<dbReference type="InterPro" id="IPR037171">
    <property type="entry name" value="NagB/RpiA_transferase-like"/>
</dbReference>
<evidence type="ECO:0000313" key="3">
    <source>
        <dbReference type="EMBL" id="MFC5860947.1"/>
    </source>
</evidence>
<comment type="catalytic activity">
    <reaction evidence="2">
        <text>aldehydo-D-ribose 5-phosphate = D-ribulose 5-phosphate</text>
        <dbReference type="Rhea" id="RHEA:14657"/>
        <dbReference type="ChEBI" id="CHEBI:58121"/>
        <dbReference type="ChEBI" id="CHEBI:58273"/>
        <dbReference type="EC" id="5.3.1.6"/>
    </reaction>
</comment>
<evidence type="ECO:0000313" key="4">
    <source>
        <dbReference type="Proteomes" id="UP001596091"/>
    </source>
</evidence>
<accession>A0ABW1E9F0</accession>
<dbReference type="Gene3D" id="3.40.50.1360">
    <property type="match status" value="1"/>
</dbReference>
<dbReference type="RefSeq" id="WP_263334789.1">
    <property type="nucleotide sequence ID" value="NZ_JAGSYH010000002.1"/>
</dbReference>
<feature type="binding site" evidence="2">
    <location>
        <begin position="97"/>
        <end position="100"/>
    </location>
    <ligand>
        <name>substrate</name>
    </ligand>
</feature>
<sequence>MSQDGEKRKVAVRAAGLVQDGMAVGIGTGSTSRMFIEELGARVKREGLRIRCVASSNASHELGASLGLEVVTLNELPELDIYIDGADEVGPGLALIKGGGGALLREKIVASAATRFVVIVDSSKVVPQLGKFPLPVEVIKMAKPLVEGKLTKLGYNPVQRKHVGGSDYLTDENNFILDCHCDTIPDPVKTAAEIRAIVGVVEHGLFLHMGSLALVATPEGVRELNP</sequence>
<dbReference type="NCBIfam" id="NF001924">
    <property type="entry name" value="PRK00702.1"/>
    <property type="match status" value="1"/>
</dbReference>
<dbReference type="CDD" id="cd01398">
    <property type="entry name" value="RPI_A"/>
    <property type="match status" value="1"/>
</dbReference>
<feature type="binding site" evidence="2">
    <location>
        <position position="124"/>
    </location>
    <ligand>
        <name>substrate</name>
    </ligand>
</feature>
<protein>
    <recommendedName>
        <fullName evidence="2">Ribose-5-phosphate isomerase A</fullName>
        <ecNumber evidence="2">5.3.1.6</ecNumber>
    </recommendedName>
    <alternativeName>
        <fullName evidence="2">Phosphoriboisomerase A</fullName>
        <shortName evidence="2">PRI</shortName>
    </alternativeName>
</protein>
<dbReference type="EMBL" id="JBHSPH010000001">
    <property type="protein sequence ID" value="MFC5860947.1"/>
    <property type="molecule type" value="Genomic_DNA"/>
</dbReference>
<dbReference type="HAMAP" id="MF_00170">
    <property type="entry name" value="Rib_5P_isom_A"/>
    <property type="match status" value="1"/>
</dbReference>
<reference evidence="4" key="1">
    <citation type="journal article" date="2019" name="Int. J. Syst. Evol. Microbiol.">
        <title>The Global Catalogue of Microorganisms (GCM) 10K type strain sequencing project: providing services to taxonomists for standard genome sequencing and annotation.</title>
        <authorList>
            <consortium name="The Broad Institute Genomics Platform"/>
            <consortium name="The Broad Institute Genome Sequencing Center for Infectious Disease"/>
            <person name="Wu L."/>
            <person name="Ma J."/>
        </authorList>
    </citation>
    <scope>NUCLEOTIDE SEQUENCE [LARGE SCALE GENOMIC DNA]</scope>
    <source>
        <strain evidence="4">JCM 4087</strain>
    </source>
</reference>
<organism evidence="3 4">
    <name type="scientific">Acidicapsa dinghuensis</name>
    <dbReference type="NCBI Taxonomy" id="2218256"/>
    <lineage>
        <taxon>Bacteria</taxon>
        <taxon>Pseudomonadati</taxon>
        <taxon>Acidobacteriota</taxon>
        <taxon>Terriglobia</taxon>
        <taxon>Terriglobales</taxon>
        <taxon>Acidobacteriaceae</taxon>
        <taxon>Acidicapsa</taxon>
    </lineage>
</organism>
<evidence type="ECO:0000256" key="1">
    <source>
        <dbReference type="ARBA" id="ARBA00023235"/>
    </source>
</evidence>
<dbReference type="GO" id="GO:0004751">
    <property type="term" value="F:ribose-5-phosphate isomerase activity"/>
    <property type="evidence" value="ECO:0007669"/>
    <property type="project" value="UniProtKB-EC"/>
</dbReference>